<accession>A0A9Q1CRP1</accession>
<dbReference type="InterPro" id="IPR016186">
    <property type="entry name" value="C-type_lectin-like/link_sf"/>
</dbReference>
<dbReference type="Pfam" id="PF00094">
    <property type="entry name" value="VWD"/>
    <property type="match status" value="1"/>
</dbReference>
<keyword evidence="5" id="KW-0472">Membrane</keyword>
<feature type="domain" description="VWFD" evidence="13">
    <location>
        <begin position="208"/>
        <end position="405"/>
    </location>
</feature>
<dbReference type="AlphaFoldDB" id="A0A9Q1CRP1"/>
<dbReference type="Pfam" id="PF00089">
    <property type="entry name" value="Trypsin"/>
    <property type="match status" value="1"/>
</dbReference>
<dbReference type="PANTHER" id="PTHR13802">
    <property type="entry name" value="MUCIN 4-RELATED"/>
    <property type="match status" value="1"/>
</dbReference>
<dbReference type="InterPro" id="IPR018378">
    <property type="entry name" value="C-type_lectin_CS"/>
</dbReference>
<dbReference type="PROSITE" id="PS00615">
    <property type="entry name" value="C_TYPE_LECTIN_1"/>
    <property type="match status" value="1"/>
</dbReference>
<dbReference type="SMART" id="SM00032">
    <property type="entry name" value="CCP"/>
    <property type="match status" value="1"/>
</dbReference>
<dbReference type="InterPro" id="IPR051495">
    <property type="entry name" value="Epithelial_Barrier/Signaling"/>
</dbReference>
<proteinExistence type="predicted"/>
<dbReference type="PROSITE" id="PS50041">
    <property type="entry name" value="C_TYPE_LECTIN_2"/>
    <property type="match status" value="1"/>
</dbReference>
<dbReference type="GO" id="GO:0004252">
    <property type="term" value="F:serine-type endopeptidase activity"/>
    <property type="evidence" value="ECO:0007669"/>
    <property type="project" value="InterPro"/>
</dbReference>
<evidence type="ECO:0000256" key="2">
    <source>
        <dbReference type="ARBA" id="ARBA00022692"/>
    </source>
</evidence>
<protein>
    <submittedName>
        <fullName evidence="14">Sushi domain-containing protein 2</fullName>
    </submittedName>
</protein>
<comment type="caution">
    <text evidence="7">Lacks conserved residue(s) required for the propagation of feature annotation.</text>
</comment>
<dbReference type="InterPro" id="IPR035976">
    <property type="entry name" value="Sushi/SCR/CCP_sf"/>
</dbReference>
<keyword evidence="3 8" id="KW-0732">Signal</keyword>
<comment type="subcellular location">
    <subcellularLocation>
        <location evidence="1">Membrane</location>
    </subcellularLocation>
</comment>
<dbReference type="InterPro" id="IPR000436">
    <property type="entry name" value="Sushi_SCR_CCP_dom"/>
</dbReference>
<dbReference type="InterPro" id="IPR001846">
    <property type="entry name" value="VWF_type-D"/>
</dbReference>
<dbReference type="Pfam" id="PF00059">
    <property type="entry name" value="Lectin_C"/>
    <property type="match status" value="1"/>
</dbReference>
<dbReference type="GO" id="GO:0016020">
    <property type="term" value="C:membrane"/>
    <property type="evidence" value="ECO:0007669"/>
    <property type="project" value="UniProtKB-SubCell"/>
</dbReference>
<keyword evidence="6" id="KW-1015">Disulfide bond</keyword>
<keyword evidence="7" id="KW-0768">Sushi</keyword>
<feature type="signal peptide" evidence="8">
    <location>
        <begin position="1"/>
        <end position="26"/>
    </location>
</feature>
<feature type="chain" id="PRO_5040333319" evidence="8">
    <location>
        <begin position="27"/>
        <end position="822"/>
    </location>
</feature>
<evidence type="ECO:0000256" key="7">
    <source>
        <dbReference type="PROSITE-ProRule" id="PRU00302"/>
    </source>
</evidence>
<reference evidence="14" key="1">
    <citation type="submission" date="2021-10" db="EMBL/GenBank/DDBJ databases">
        <title>Tropical sea cucumber genome reveals ecological adaptation and Cuvierian tubules defense mechanism.</title>
        <authorList>
            <person name="Chen T."/>
        </authorList>
    </citation>
    <scope>NUCLEOTIDE SEQUENCE</scope>
    <source>
        <strain evidence="14">Nanhai2018</strain>
        <tissue evidence="14">Muscle</tissue>
    </source>
</reference>
<evidence type="ECO:0000259" key="12">
    <source>
        <dbReference type="PROSITE" id="PS50923"/>
    </source>
</evidence>
<dbReference type="PANTHER" id="PTHR13802:SF59">
    <property type="entry name" value="SUSHI DOMAIN-CONTAINING PROTEIN 2"/>
    <property type="match status" value="1"/>
</dbReference>
<dbReference type="InterPro" id="IPR016187">
    <property type="entry name" value="CTDL_fold"/>
</dbReference>
<evidence type="ECO:0000256" key="5">
    <source>
        <dbReference type="ARBA" id="ARBA00023136"/>
    </source>
</evidence>
<dbReference type="Gene3D" id="2.10.70.10">
    <property type="entry name" value="Complement Module, domain 1"/>
    <property type="match status" value="1"/>
</dbReference>
<dbReference type="InterPro" id="IPR009003">
    <property type="entry name" value="Peptidase_S1_PA"/>
</dbReference>
<gene>
    <name evidence="14" type="ORF">HOLleu_02716</name>
</gene>
<dbReference type="InterPro" id="IPR001304">
    <property type="entry name" value="C-type_lectin-like"/>
</dbReference>
<organism evidence="14 15">
    <name type="scientific">Holothuria leucospilota</name>
    <name type="common">Black long sea cucumber</name>
    <name type="synonym">Mertensiothuria leucospilota</name>
    <dbReference type="NCBI Taxonomy" id="206669"/>
    <lineage>
        <taxon>Eukaryota</taxon>
        <taxon>Metazoa</taxon>
        <taxon>Echinodermata</taxon>
        <taxon>Eleutherozoa</taxon>
        <taxon>Echinozoa</taxon>
        <taxon>Holothuroidea</taxon>
        <taxon>Aspidochirotacea</taxon>
        <taxon>Aspidochirotida</taxon>
        <taxon>Holothuriidae</taxon>
        <taxon>Holothuria</taxon>
    </lineage>
</organism>
<evidence type="ECO:0000259" key="9">
    <source>
        <dbReference type="PROSITE" id="PS50041"/>
    </source>
</evidence>
<keyword evidence="2" id="KW-0812">Transmembrane</keyword>
<sequence>MWLQGSRKHCFSFYDLYFFLLKLVTPDQVRDGVLRVNRDQWQFGTQAQFEIRWSDSRVGSSEVDIELWSYRETAPGQPLFSKVLTLAQGVENDGDYQFGVPNMPGLDDIDVGVIRVVERLEPEDESSDGGGQECCYDANGRLLNIADSNGGGYAHRVHHNTRVPFFSNFLSDIVPFVRCCGSRNNSAECLAFKQRRPSQMCSGYRGPRFTWAAGDPHFRSLDGLLFTFNGLGEFVYTDVDNGLFVAHVRTGLVSPDVAATVVTAVAAKHRDGDTFHMEVISPGDTEIRIITEDDSFGVDFGVNSQWYANGLVVSGEIDPETGQPITLAQFSDGIALRIAEDQGILDVRLLISEELMDRSTQGLLGVWNGNPDDDLTARDGVIHNYTSEEIHIFGISWILPEDEALFYRQPGATPPFSFPEFEPVTIPTNPNVSETDLADVCMGNAFCEFDFLATGNPAVGAATLNIVECFDNDTIEVQEAGVNCPPLADTMERKVLVSGSQIGDTATYNCIDGFRLIGDATTTCTASPTPDEDPFWSSPPPTCSLNTAPPVNTCPEGWTYLAGECYRVFSDGALSSEGLQLAADYSGRKQVCQYFQGTLAVLEPFISNLALWVQLISPGSGQLVAIGLDDIGTEGVFRWLDGTAPTQTSWAPGEPAFADNNEDCVFVRAGAQLLWEDLPCNTAAQFICQRHASRDSNVCGEVVPGLQPSVGYLLGTNSDSRRCVATLINSKWAVTSATCGWANRAVFGTNTYSDNPLPPAVVREFVFFPHPYFEKETGSNDVALLLLEEPVTFSSSVKPICVDTSQTSGNCALSSWGSLDDG</sequence>
<dbReference type="CDD" id="cd00037">
    <property type="entry name" value="CLECT"/>
    <property type="match status" value="1"/>
</dbReference>
<evidence type="ECO:0000256" key="1">
    <source>
        <dbReference type="ARBA" id="ARBA00004370"/>
    </source>
</evidence>
<dbReference type="Pfam" id="PF00084">
    <property type="entry name" value="Sushi"/>
    <property type="match status" value="1"/>
</dbReference>
<evidence type="ECO:0000313" key="15">
    <source>
        <dbReference type="Proteomes" id="UP001152320"/>
    </source>
</evidence>
<dbReference type="SUPFAM" id="SSF56436">
    <property type="entry name" value="C-type lectin-like"/>
    <property type="match status" value="1"/>
</dbReference>
<feature type="domain" description="AMOP" evidence="11">
    <location>
        <begin position="42"/>
        <end position="196"/>
    </location>
</feature>
<dbReference type="Pfam" id="PF03782">
    <property type="entry name" value="AMOP"/>
    <property type="match status" value="1"/>
</dbReference>
<dbReference type="OrthoDB" id="6127264at2759"/>
<dbReference type="Gene3D" id="3.10.100.10">
    <property type="entry name" value="Mannose-Binding Protein A, subunit A"/>
    <property type="match status" value="1"/>
</dbReference>
<dbReference type="PROSITE" id="PS50240">
    <property type="entry name" value="TRYPSIN_DOM"/>
    <property type="match status" value="1"/>
</dbReference>
<dbReference type="SMART" id="SM00723">
    <property type="entry name" value="AMOP"/>
    <property type="match status" value="1"/>
</dbReference>
<dbReference type="Proteomes" id="UP001152320">
    <property type="component" value="Chromosome 1"/>
</dbReference>
<evidence type="ECO:0000259" key="11">
    <source>
        <dbReference type="PROSITE" id="PS50856"/>
    </source>
</evidence>
<evidence type="ECO:0000259" key="10">
    <source>
        <dbReference type="PROSITE" id="PS50240"/>
    </source>
</evidence>
<evidence type="ECO:0000256" key="3">
    <source>
        <dbReference type="ARBA" id="ARBA00022729"/>
    </source>
</evidence>
<evidence type="ECO:0000256" key="4">
    <source>
        <dbReference type="ARBA" id="ARBA00022989"/>
    </source>
</evidence>
<keyword evidence="4" id="KW-1133">Transmembrane helix</keyword>
<dbReference type="InterPro" id="IPR043504">
    <property type="entry name" value="Peptidase_S1_PA_chymotrypsin"/>
</dbReference>
<evidence type="ECO:0000259" key="13">
    <source>
        <dbReference type="PROSITE" id="PS51233"/>
    </source>
</evidence>
<keyword evidence="15" id="KW-1185">Reference proteome</keyword>
<feature type="domain" description="Peptidase S1" evidence="10">
    <location>
        <begin position="697"/>
        <end position="822"/>
    </location>
</feature>
<dbReference type="InterPro" id="IPR005533">
    <property type="entry name" value="AMOP_dom"/>
</dbReference>
<dbReference type="PROSITE" id="PS50856">
    <property type="entry name" value="AMOP"/>
    <property type="match status" value="1"/>
</dbReference>
<evidence type="ECO:0000256" key="8">
    <source>
        <dbReference type="SAM" id="SignalP"/>
    </source>
</evidence>
<evidence type="ECO:0000313" key="14">
    <source>
        <dbReference type="EMBL" id="KAJ8049806.1"/>
    </source>
</evidence>
<dbReference type="Gene3D" id="2.40.10.10">
    <property type="entry name" value="Trypsin-like serine proteases"/>
    <property type="match status" value="1"/>
</dbReference>
<dbReference type="GO" id="GO:0006508">
    <property type="term" value="P:proteolysis"/>
    <property type="evidence" value="ECO:0007669"/>
    <property type="project" value="InterPro"/>
</dbReference>
<feature type="domain" description="C-type lectin" evidence="9">
    <location>
        <begin position="561"/>
        <end position="689"/>
    </location>
</feature>
<dbReference type="SMART" id="SM00034">
    <property type="entry name" value="CLECT"/>
    <property type="match status" value="1"/>
</dbReference>
<name>A0A9Q1CRP1_HOLLE</name>
<dbReference type="CDD" id="cd00033">
    <property type="entry name" value="CCP"/>
    <property type="match status" value="1"/>
</dbReference>
<dbReference type="InterPro" id="IPR001254">
    <property type="entry name" value="Trypsin_dom"/>
</dbReference>
<dbReference type="SUPFAM" id="SSF57535">
    <property type="entry name" value="Complement control module/SCR domain"/>
    <property type="match status" value="1"/>
</dbReference>
<dbReference type="InterPro" id="IPR056619">
    <property type="entry name" value="C8-3_MUC4"/>
</dbReference>
<evidence type="ECO:0000256" key="6">
    <source>
        <dbReference type="ARBA" id="ARBA00023157"/>
    </source>
</evidence>
<dbReference type="Pfam" id="PF23263">
    <property type="entry name" value="C8-3_MUC4"/>
    <property type="match status" value="1"/>
</dbReference>
<dbReference type="PROSITE" id="PS51233">
    <property type="entry name" value="VWFD"/>
    <property type="match status" value="1"/>
</dbReference>
<dbReference type="SUPFAM" id="SSF50494">
    <property type="entry name" value="Trypsin-like serine proteases"/>
    <property type="match status" value="1"/>
</dbReference>
<feature type="domain" description="Sushi" evidence="12">
    <location>
        <begin position="482"/>
        <end position="545"/>
    </location>
</feature>
<dbReference type="EMBL" id="JAIZAY010000001">
    <property type="protein sequence ID" value="KAJ8049806.1"/>
    <property type="molecule type" value="Genomic_DNA"/>
</dbReference>
<comment type="caution">
    <text evidence="14">The sequence shown here is derived from an EMBL/GenBank/DDBJ whole genome shotgun (WGS) entry which is preliminary data.</text>
</comment>
<dbReference type="PROSITE" id="PS50923">
    <property type="entry name" value="SUSHI"/>
    <property type="match status" value="1"/>
</dbReference>